<dbReference type="EMBL" id="JAFEUM010000007">
    <property type="protein sequence ID" value="MBM7038027.1"/>
    <property type="molecule type" value="Genomic_DNA"/>
</dbReference>
<gene>
    <name evidence="2" type="ORF">JQC93_16655</name>
</gene>
<dbReference type="NCBIfam" id="TIGR02532">
    <property type="entry name" value="IV_pilin_GFxxxE"/>
    <property type="match status" value="1"/>
</dbReference>
<sequence>MKPFPHLKQQLGFTLIELIVVVILLAIVAVYAASKFIGVGEFSGYAAQDQSINVIRQIQLGRMQSNIEDINDPSCTACKHYQLSVTNQCLGSVAACSSSGEQFSDKVFLDNTELSFSPSIQVSFDLLGNPTCSGSCTMPITIDITNQFGDKYPVCINSQGYVYDC</sequence>
<dbReference type="Proteomes" id="UP000809621">
    <property type="component" value="Unassembled WGS sequence"/>
</dbReference>
<dbReference type="InterPro" id="IPR012902">
    <property type="entry name" value="N_methyl_site"/>
</dbReference>
<comment type="caution">
    <text evidence="2">The sequence shown here is derived from an EMBL/GenBank/DDBJ whole genome shotgun (WGS) entry which is preliminary data.</text>
</comment>
<proteinExistence type="predicted"/>
<evidence type="ECO:0000313" key="2">
    <source>
        <dbReference type="EMBL" id="MBM7038027.1"/>
    </source>
</evidence>
<keyword evidence="3" id="KW-1185">Reference proteome</keyword>
<organism evidence="2 3">
    <name type="scientific">Vibrio ulleungensis</name>
    <dbReference type="NCBI Taxonomy" id="2807619"/>
    <lineage>
        <taxon>Bacteria</taxon>
        <taxon>Pseudomonadati</taxon>
        <taxon>Pseudomonadota</taxon>
        <taxon>Gammaproteobacteria</taxon>
        <taxon>Vibrionales</taxon>
        <taxon>Vibrionaceae</taxon>
        <taxon>Vibrio</taxon>
    </lineage>
</organism>
<dbReference type="Pfam" id="PF07963">
    <property type="entry name" value="N_methyl"/>
    <property type="match status" value="1"/>
</dbReference>
<evidence type="ECO:0000313" key="3">
    <source>
        <dbReference type="Proteomes" id="UP000809621"/>
    </source>
</evidence>
<feature type="transmembrane region" description="Helical" evidence="1">
    <location>
        <begin position="12"/>
        <end position="33"/>
    </location>
</feature>
<dbReference type="SUPFAM" id="SSF54523">
    <property type="entry name" value="Pili subunits"/>
    <property type="match status" value="1"/>
</dbReference>
<keyword evidence="1" id="KW-0812">Transmembrane</keyword>
<evidence type="ECO:0000256" key="1">
    <source>
        <dbReference type="SAM" id="Phobius"/>
    </source>
</evidence>
<accession>A0ABS2HPJ1</accession>
<keyword evidence="1" id="KW-1133">Transmembrane helix</keyword>
<name>A0ABS2HPJ1_9VIBR</name>
<dbReference type="InterPro" id="IPR045584">
    <property type="entry name" value="Pilin-like"/>
</dbReference>
<dbReference type="Gene3D" id="3.30.700.10">
    <property type="entry name" value="Glycoprotein, Type 4 Pilin"/>
    <property type="match status" value="1"/>
</dbReference>
<reference evidence="2 3" key="1">
    <citation type="submission" date="2021-02" db="EMBL/GenBank/DDBJ databases">
        <authorList>
            <person name="Park J.-S."/>
        </authorList>
    </citation>
    <scope>NUCLEOTIDE SEQUENCE [LARGE SCALE GENOMIC DNA]</scope>
    <source>
        <strain evidence="2 3">188UL20-2</strain>
    </source>
</reference>
<protein>
    <submittedName>
        <fullName evidence="2">Type II secretion system protein</fullName>
    </submittedName>
</protein>
<keyword evidence="1" id="KW-0472">Membrane</keyword>